<sequence>MASTTFLLPGIEHGERILTAVIEQRAKDDASEPWLSVPLDETNLSIGYKDLTFWQLNNAANRAAHWLSENLPTGEPFQCFAYAGPKDLRYPILAVAAAKVQKVMVLPSQLVTPEAQLQILEKKGCGLYLKPEEMTDSVAGMLKGTSHIQPITIPGLEYFLNETEASPVKYPKSWAEGKDDPWLVFHTSGTTGNPKPITYSHQMMAGAEVAASLPDIEETHIHQYAQRRWYTPLPSLHFVGMLMTLSMTTFVNMTAVIGPAGPPSPTIITEVFRHGRVEGALLPPVLIDALCLSPNGLQALKDLQYIHFAGAPLSAKSAELLVPYTQVVPCVGSTEAGGYFTTIHGKPDAWDYLAFQRHAGATFEQRLGDLHELVFIRNPDCAMQQIFSVYPDRDRFETNDLWVKHPTKKGLWKIIGRSDDYVCFSHGDGLHASLLEPEITAHPSVNNALIGGHGRQSPVLLVEFVEGAEDDGTREGLLESLRPYIDKLNARCHASVRISLEKVIIASREKLFITTIKGSVARLQTLRLYEDEIAALFT</sequence>
<name>A0A9W9PXI0_9EURO</name>
<dbReference type="Pfam" id="PF23562">
    <property type="entry name" value="AMP-binding_C_3"/>
    <property type="match status" value="1"/>
</dbReference>
<dbReference type="PANTHER" id="PTHR43439:SF2">
    <property type="entry name" value="ENZYME, PUTATIVE (JCVI)-RELATED"/>
    <property type="match status" value="1"/>
</dbReference>
<dbReference type="Proteomes" id="UP001147746">
    <property type="component" value="Unassembled WGS sequence"/>
</dbReference>
<evidence type="ECO:0000256" key="1">
    <source>
        <dbReference type="ARBA" id="ARBA00022450"/>
    </source>
</evidence>
<dbReference type="EMBL" id="JAPZBO010000007">
    <property type="protein sequence ID" value="KAJ5311623.1"/>
    <property type="molecule type" value="Genomic_DNA"/>
</dbReference>
<dbReference type="InterPro" id="IPR042099">
    <property type="entry name" value="ANL_N_sf"/>
</dbReference>
<protein>
    <recommendedName>
        <fullName evidence="3">AMP-dependent synthetase/ligase domain-containing protein</fullName>
    </recommendedName>
</protein>
<reference evidence="4" key="2">
    <citation type="journal article" date="2023" name="IMA Fungus">
        <title>Comparative genomic study of the Penicillium genus elucidates a diverse pangenome and 15 lateral gene transfer events.</title>
        <authorList>
            <person name="Petersen C."/>
            <person name="Sorensen T."/>
            <person name="Nielsen M.R."/>
            <person name="Sondergaard T.E."/>
            <person name="Sorensen J.L."/>
            <person name="Fitzpatrick D.A."/>
            <person name="Frisvad J.C."/>
            <person name="Nielsen K.L."/>
        </authorList>
    </citation>
    <scope>NUCLEOTIDE SEQUENCE</scope>
    <source>
        <strain evidence="4">IBT 21472</strain>
    </source>
</reference>
<keyword evidence="5" id="KW-1185">Reference proteome</keyword>
<dbReference type="AlphaFoldDB" id="A0A9W9PXI0"/>
<dbReference type="PROSITE" id="PS00455">
    <property type="entry name" value="AMP_BINDING"/>
    <property type="match status" value="1"/>
</dbReference>
<proteinExistence type="predicted"/>
<comment type="caution">
    <text evidence="4">The sequence shown here is derived from an EMBL/GenBank/DDBJ whole genome shotgun (WGS) entry which is preliminary data.</text>
</comment>
<evidence type="ECO:0000313" key="5">
    <source>
        <dbReference type="Proteomes" id="UP001147746"/>
    </source>
</evidence>
<dbReference type="InterPro" id="IPR000873">
    <property type="entry name" value="AMP-dep_synth/lig_dom"/>
</dbReference>
<dbReference type="Pfam" id="PF00501">
    <property type="entry name" value="AMP-binding"/>
    <property type="match status" value="1"/>
</dbReference>
<gene>
    <name evidence="4" type="ORF">N7476_007483</name>
</gene>
<dbReference type="Gene3D" id="3.40.50.12780">
    <property type="entry name" value="N-terminal domain of ligase-like"/>
    <property type="match status" value="1"/>
</dbReference>
<dbReference type="InterPro" id="IPR051414">
    <property type="entry name" value="Adenylate-forming_Reductase"/>
</dbReference>
<dbReference type="PANTHER" id="PTHR43439">
    <property type="entry name" value="PHENYLACETATE-COENZYME A LIGASE"/>
    <property type="match status" value="1"/>
</dbReference>
<keyword evidence="2" id="KW-0597">Phosphoprotein</keyword>
<evidence type="ECO:0000259" key="3">
    <source>
        <dbReference type="Pfam" id="PF00501"/>
    </source>
</evidence>
<reference evidence="4" key="1">
    <citation type="submission" date="2022-12" db="EMBL/GenBank/DDBJ databases">
        <authorList>
            <person name="Petersen C."/>
        </authorList>
    </citation>
    <scope>NUCLEOTIDE SEQUENCE</scope>
    <source>
        <strain evidence="4">IBT 21472</strain>
    </source>
</reference>
<accession>A0A9W9PXI0</accession>
<dbReference type="SUPFAM" id="SSF56801">
    <property type="entry name" value="Acetyl-CoA synthetase-like"/>
    <property type="match status" value="1"/>
</dbReference>
<evidence type="ECO:0000256" key="2">
    <source>
        <dbReference type="ARBA" id="ARBA00022553"/>
    </source>
</evidence>
<organism evidence="4 5">
    <name type="scientific">Penicillium atrosanguineum</name>
    <dbReference type="NCBI Taxonomy" id="1132637"/>
    <lineage>
        <taxon>Eukaryota</taxon>
        <taxon>Fungi</taxon>
        <taxon>Dikarya</taxon>
        <taxon>Ascomycota</taxon>
        <taxon>Pezizomycotina</taxon>
        <taxon>Eurotiomycetes</taxon>
        <taxon>Eurotiomycetidae</taxon>
        <taxon>Eurotiales</taxon>
        <taxon>Aspergillaceae</taxon>
        <taxon>Penicillium</taxon>
    </lineage>
</organism>
<evidence type="ECO:0000313" key="4">
    <source>
        <dbReference type="EMBL" id="KAJ5311623.1"/>
    </source>
</evidence>
<keyword evidence="1" id="KW-0596">Phosphopantetheine</keyword>
<feature type="domain" description="AMP-dependent synthetase/ligase" evidence="3">
    <location>
        <begin position="40"/>
        <end position="346"/>
    </location>
</feature>
<dbReference type="InterPro" id="IPR020845">
    <property type="entry name" value="AMP-binding_CS"/>
</dbReference>